<dbReference type="AlphaFoldDB" id="A0A8H4VW65"/>
<sequence>MSAQWKLDQQYADVMQNHPYGIALYRPLRFSIFNPGSCGYFDDNGSWNPIVHLEDREMLARKGLSEMKDEIEKAPVDSGIKWGPLTSENTRATKVELSGGIDPAPGIPVSASAVYSYSTDKNVGAVLLTSSPITNTHYYHASPFKNWCKKNALAILQRWPEVKEHGIWVVTSTHSTKKCAINMWSGRGRGFKVGFDADVAGIGKAGPNGEWYRCQTDEGWGEYTTEGDDMSVVFFGGLKFQYTWRFGTHLQPTKTDKLRGDEDEFRDVIAVVPDPENDQASFEVDCEEYLAGDGEADDET</sequence>
<keyword evidence="2" id="KW-1185">Reference proteome</keyword>
<comment type="caution">
    <text evidence="1">The sequence shown here is derived from an EMBL/GenBank/DDBJ whole genome shotgun (WGS) entry which is preliminary data.</text>
</comment>
<dbReference type="EMBL" id="JAACJL010000002">
    <property type="protein sequence ID" value="KAF4622169.1"/>
    <property type="molecule type" value="Genomic_DNA"/>
</dbReference>
<reference evidence="1 2" key="1">
    <citation type="submission" date="2019-12" db="EMBL/GenBank/DDBJ databases">
        <authorList>
            <person name="Floudas D."/>
            <person name="Bentzer J."/>
            <person name="Ahren D."/>
            <person name="Johansson T."/>
            <person name="Persson P."/>
            <person name="Tunlid A."/>
        </authorList>
    </citation>
    <scope>NUCLEOTIDE SEQUENCE [LARGE SCALE GENOMIC DNA]</scope>
    <source>
        <strain evidence="1 2">CBS 102.39</strain>
    </source>
</reference>
<name>A0A8H4VW65_9AGAR</name>
<gene>
    <name evidence="1" type="ORF">D9613_009343</name>
</gene>
<protein>
    <submittedName>
        <fullName evidence="1">Uncharacterized protein</fullName>
    </submittedName>
</protein>
<evidence type="ECO:0000313" key="2">
    <source>
        <dbReference type="Proteomes" id="UP000521872"/>
    </source>
</evidence>
<dbReference type="Proteomes" id="UP000521872">
    <property type="component" value="Unassembled WGS sequence"/>
</dbReference>
<evidence type="ECO:0000313" key="1">
    <source>
        <dbReference type="EMBL" id="KAF4622169.1"/>
    </source>
</evidence>
<proteinExistence type="predicted"/>
<accession>A0A8H4VW65</accession>
<organism evidence="1 2">
    <name type="scientific">Agrocybe pediades</name>
    <dbReference type="NCBI Taxonomy" id="84607"/>
    <lineage>
        <taxon>Eukaryota</taxon>
        <taxon>Fungi</taxon>
        <taxon>Dikarya</taxon>
        <taxon>Basidiomycota</taxon>
        <taxon>Agaricomycotina</taxon>
        <taxon>Agaricomycetes</taxon>
        <taxon>Agaricomycetidae</taxon>
        <taxon>Agaricales</taxon>
        <taxon>Agaricineae</taxon>
        <taxon>Strophariaceae</taxon>
        <taxon>Agrocybe</taxon>
    </lineage>
</organism>